<keyword evidence="7" id="KW-1185">Reference proteome</keyword>
<dbReference type="PANTHER" id="PTHR47359:SF3">
    <property type="entry name" value="NLP_P60 DOMAIN-CONTAINING PROTEIN-RELATED"/>
    <property type="match status" value="1"/>
</dbReference>
<dbReference type="PROSITE" id="PS51935">
    <property type="entry name" value="NLPC_P60"/>
    <property type="match status" value="1"/>
</dbReference>
<evidence type="ECO:0000256" key="3">
    <source>
        <dbReference type="ARBA" id="ARBA00022801"/>
    </source>
</evidence>
<keyword evidence="4" id="KW-0788">Thiol protease</keyword>
<dbReference type="Gene3D" id="3.90.1720.10">
    <property type="entry name" value="endopeptidase domain like (from Nostoc punctiforme)"/>
    <property type="match status" value="1"/>
</dbReference>
<reference evidence="6 7" key="1">
    <citation type="submission" date="2022-06" db="EMBL/GenBank/DDBJ databases">
        <title>Sequencing the genomes of 1000 actinobacteria strains.</title>
        <authorList>
            <person name="Klenk H.-P."/>
        </authorList>
    </citation>
    <scope>NUCLEOTIDE SEQUENCE [LARGE SCALE GENOMIC DNA]</scope>
    <source>
        <strain evidence="6 7">DSM 44170</strain>
    </source>
</reference>
<dbReference type="RefSeq" id="WP_253764959.1">
    <property type="nucleotide sequence ID" value="NZ_BAAAVE010000001.1"/>
</dbReference>
<gene>
    <name evidence="6" type="ORF">HD595_000104</name>
</gene>
<dbReference type="InterPro" id="IPR038765">
    <property type="entry name" value="Papain-like_cys_pep_sf"/>
</dbReference>
<dbReference type="InterPro" id="IPR000064">
    <property type="entry name" value="NLP_P60_dom"/>
</dbReference>
<sequence>MILEAGLAKAIAAGRGLVSGVALIAGMAGGGQYAAAQADPAKLPSTACSYTSGSPRAAGTRKLDLPADRWANAKAIVETAQDLRLPKRAAVIGVATALQESALDDAVVGDHGRAFGIFQQHPEHGWGSRAEVTDPRHAANAFFSRLVKVKDWDTKPLTLAAQAVQRSALPDAYAQHESRAEHIVDAINGESASKLSTEDDRSIRGSLEVAIALGVPRAAVVSDVASGVRAGTLPSARKLLNEDRLDREAEKLVESAAARLCAELTQSAGKALHRASGDASRGAIALDAALQMVGVPYSWGGGGPNGPSYGIGRGAHTKGFDCSGLAEYAWSKAGVRIGGHTSTQWRAGVRVARSELRPGDLVFFATNPRDPATIHHVAINIDGRHYIHAPRTGSLVQVSSWTSGREAQYAGAIRPG</sequence>
<dbReference type="PANTHER" id="PTHR47359">
    <property type="entry name" value="PEPTIDOGLYCAN DL-ENDOPEPTIDASE CWLO"/>
    <property type="match status" value="1"/>
</dbReference>
<evidence type="ECO:0000256" key="4">
    <source>
        <dbReference type="ARBA" id="ARBA00022807"/>
    </source>
</evidence>
<dbReference type="Proteomes" id="UP001320766">
    <property type="component" value="Unassembled WGS sequence"/>
</dbReference>
<proteinExistence type="inferred from homology"/>
<evidence type="ECO:0000256" key="2">
    <source>
        <dbReference type="ARBA" id="ARBA00022670"/>
    </source>
</evidence>
<dbReference type="Pfam" id="PF00877">
    <property type="entry name" value="NLPC_P60"/>
    <property type="match status" value="1"/>
</dbReference>
<name>A0ABT1JQI0_9ACTN</name>
<evidence type="ECO:0000313" key="7">
    <source>
        <dbReference type="Proteomes" id="UP001320766"/>
    </source>
</evidence>
<organism evidence="6 7">
    <name type="scientific">Nonomuraea roseoviolacea subsp. carminata</name>
    <dbReference type="NCBI Taxonomy" id="160689"/>
    <lineage>
        <taxon>Bacteria</taxon>
        <taxon>Bacillati</taxon>
        <taxon>Actinomycetota</taxon>
        <taxon>Actinomycetes</taxon>
        <taxon>Streptosporangiales</taxon>
        <taxon>Streptosporangiaceae</taxon>
        <taxon>Nonomuraea</taxon>
    </lineage>
</organism>
<accession>A0ABT1JQI0</accession>
<evidence type="ECO:0000313" key="6">
    <source>
        <dbReference type="EMBL" id="MCP2343982.1"/>
    </source>
</evidence>
<keyword evidence="2" id="KW-0645">Protease</keyword>
<dbReference type="GO" id="GO:0016787">
    <property type="term" value="F:hydrolase activity"/>
    <property type="evidence" value="ECO:0007669"/>
    <property type="project" value="UniProtKB-KW"/>
</dbReference>
<comment type="caution">
    <text evidence="6">The sequence shown here is derived from an EMBL/GenBank/DDBJ whole genome shotgun (WGS) entry which is preliminary data.</text>
</comment>
<evidence type="ECO:0000259" key="5">
    <source>
        <dbReference type="PROSITE" id="PS51935"/>
    </source>
</evidence>
<dbReference type="InterPro" id="IPR051794">
    <property type="entry name" value="PG_Endopeptidase_C40"/>
</dbReference>
<keyword evidence="3 6" id="KW-0378">Hydrolase</keyword>
<comment type="similarity">
    <text evidence="1">Belongs to the peptidase C40 family.</text>
</comment>
<protein>
    <submittedName>
        <fullName evidence="6">Cell wall-associated NlpC family hydrolase</fullName>
    </submittedName>
</protein>
<dbReference type="SUPFAM" id="SSF54001">
    <property type="entry name" value="Cysteine proteinases"/>
    <property type="match status" value="1"/>
</dbReference>
<dbReference type="EMBL" id="JAMZEC010000001">
    <property type="protein sequence ID" value="MCP2343982.1"/>
    <property type="molecule type" value="Genomic_DNA"/>
</dbReference>
<feature type="domain" description="NlpC/P60" evidence="5">
    <location>
        <begin position="279"/>
        <end position="416"/>
    </location>
</feature>
<evidence type="ECO:0000256" key="1">
    <source>
        <dbReference type="ARBA" id="ARBA00007074"/>
    </source>
</evidence>